<dbReference type="InterPro" id="IPR001653">
    <property type="entry name" value="DAP_epimerase_DapF"/>
</dbReference>
<comment type="function">
    <text evidence="11">Catalyzes the stereoinversion of LL-2,6-diaminopimelate (L,L-DAP) to meso-diaminopimelate (meso-DAP), a precursor of L-lysine and an essential component of the bacterial peptidoglycan.</text>
</comment>
<name>A0A2U8I2W9_9GAMM</name>
<keyword evidence="6 11" id="KW-0028">Amino-acid biosynthesis</keyword>
<feature type="binding site" evidence="11">
    <location>
        <begin position="218"/>
        <end position="219"/>
    </location>
    <ligand>
        <name>substrate</name>
    </ligand>
</feature>
<organism evidence="13 14">
    <name type="scientific">Candidatus Fukatsuia symbiotica</name>
    <dbReference type="NCBI Taxonomy" id="1878942"/>
    <lineage>
        <taxon>Bacteria</taxon>
        <taxon>Pseudomonadati</taxon>
        <taxon>Pseudomonadota</taxon>
        <taxon>Gammaproteobacteria</taxon>
        <taxon>Enterobacterales</taxon>
        <taxon>Yersiniaceae</taxon>
        <taxon>Candidatus Fukatsuia</taxon>
    </lineage>
</organism>
<dbReference type="OrthoDB" id="9805408at2"/>
<feature type="binding site" evidence="11">
    <location>
        <position position="11"/>
    </location>
    <ligand>
        <name>substrate</name>
    </ligand>
</feature>
<feature type="active site" description="Proton donor" evidence="11">
    <location>
        <position position="73"/>
    </location>
</feature>
<evidence type="ECO:0000256" key="1">
    <source>
        <dbReference type="ARBA" id="ARBA00004496"/>
    </source>
</evidence>
<evidence type="ECO:0000313" key="13">
    <source>
        <dbReference type="EMBL" id="AWK13449.1"/>
    </source>
</evidence>
<feature type="binding site" evidence="11">
    <location>
        <position position="64"/>
    </location>
    <ligand>
        <name>substrate</name>
    </ligand>
</feature>
<dbReference type="RefSeq" id="WP_072549937.1">
    <property type="nucleotide sequence ID" value="NZ_CP021659.1"/>
</dbReference>
<reference evidence="13 14" key="1">
    <citation type="submission" date="2017-05" db="EMBL/GenBank/DDBJ databases">
        <title>Genome sequence of Candidatus Fukatsuia symbiotica and Candidatus Hamiltonella defensa from Acyrthosiphon pisum strain 5D.</title>
        <authorList>
            <person name="Patel V.A."/>
            <person name="Chevignon G."/>
            <person name="Russell J.A."/>
            <person name="Oliver K.M."/>
        </authorList>
    </citation>
    <scope>NUCLEOTIDE SEQUENCE [LARGE SCALE GENOMIC DNA]</scope>
    <source>
        <strain evidence="13 14">5D</strain>
    </source>
</reference>
<evidence type="ECO:0000256" key="2">
    <source>
        <dbReference type="ARBA" id="ARBA00005196"/>
    </source>
</evidence>
<evidence type="ECO:0000256" key="5">
    <source>
        <dbReference type="ARBA" id="ARBA00022490"/>
    </source>
</evidence>
<keyword evidence="5 11" id="KW-0963">Cytoplasm</keyword>
<sequence>MQFSKMHGLGNDFMVVDAVTQSVYFSPELVRRLADRHTGVGFDQMLVVEAPYDPELDFHYRIFNADGSEVSQCGNGARCFALFVHLKGLTKKRHIHVSTQSGRMVLHITDDEQVCVNMGEPVFAPQAVPFRAAKAEKTYILRTTEHTVLCGVVSIGNPHCVLQVEDISVADVALLGPILENHERFPQRANIGFMQVVSRERICLRVYERGVGETKACGSGACAAVAVGIEQGLLGENVDVQMQGGSLRINWQGAGHPLYMTGQAAHLYDGFIHL</sequence>
<feature type="site" description="Important for dimerization" evidence="11">
    <location>
        <position position="268"/>
    </location>
</feature>
<dbReference type="AlphaFoldDB" id="A0A2U8I2W9"/>
<dbReference type="GO" id="GO:0009089">
    <property type="term" value="P:lysine biosynthetic process via diaminopimelate"/>
    <property type="evidence" value="ECO:0007669"/>
    <property type="project" value="UniProtKB-UniRule"/>
</dbReference>
<comment type="similarity">
    <text evidence="3 11">Belongs to the diaminopimelate epimerase family.</text>
</comment>
<feature type="active site" description="Proton acceptor" evidence="11">
    <location>
        <position position="217"/>
    </location>
</feature>
<dbReference type="PANTHER" id="PTHR31689:SF0">
    <property type="entry name" value="DIAMINOPIMELATE EPIMERASE"/>
    <property type="match status" value="1"/>
</dbReference>
<comment type="subcellular location">
    <subcellularLocation>
        <location evidence="1 11">Cytoplasm</location>
    </subcellularLocation>
</comment>
<evidence type="ECO:0000256" key="8">
    <source>
        <dbReference type="ARBA" id="ARBA00023235"/>
    </source>
</evidence>
<evidence type="ECO:0000256" key="12">
    <source>
        <dbReference type="PROSITE-ProRule" id="PRU10125"/>
    </source>
</evidence>
<dbReference type="EC" id="5.1.1.7" evidence="4 11"/>
<dbReference type="KEGG" id="fsm:CCS41_01325"/>
<evidence type="ECO:0000256" key="10">
    <source>
        <dbReference type="ARBA" id="ARBA00074775"/>
    </source>
</evidence>
<comment type="subunit">
    <text evidence="11">Homodimer.</text>
</comment>
<dbReference type="NCBIfam" id="TIGR00652">
    <property type="entry name" value="DapF"/>
    <property type="match status" value="1"/>
</dbReference>
<feature type="binding site" evidence="11">
    <location>
        <position position="44"/>
    </location>
    <ligand>
        <name>substrate</name>
    </ligand>
</feature>
<feature type="site" description="Could be important to modulate the pK values of the two catalytic cysteine residues" evidence="11">
    <location>
        <position position="159"/>
    </location>
</feature>
<dbReference type="EMBL" id="CP021659">
    <property type="protein sequence ID" value="AWK13449.1"/>
    <property type="molecule type" value="Genomic_DNA"/>
</dbReference>
<keyword evidence="7 11" id="KW-0457">Lysine biosynthesis</keyword>
<dbReference type="HAMAP" id="MF_00197">
    <property type="entry name" value="DAP_epimerase"/>
    <property type="match status" value="1"/>
</dbReference>
<evidence type="ECO:0000256" key="7">
    <source>
        <dbReference type="ARBA" id="ARBA00023154"/>
    </source>
</evidence>
<feature type="active site" evidence="12">
    <location>
        <position position="73"/>
    </location>
</feature>
<dbReference type="GO" id="GO:0005829">
    <property type="term" value="C:cytosol"/>
    <property type="evidence" value="ECO:0007669"/>
    <property type="project" value="TreeGrafter"/>
</dbReference>
<dbReference type="STRING" id="1878942.GCA_900128755_01366"/>
<dbReference type="FunFam" id="3.10.310.10:FF:000001">
    <property type="entry name" value="Diaminopimelate epimerase"/>
    <property type="match status" value="1"/>
</dbReference>
<dbReference type="UniPathway" id="UPA00034">
    <property type="reaction ID" value="UER00025"/>
</dbReference>
<evidence type="ECO:0000256" key="3">
    <source>
        <dbReference type="ARBA" id="ARBA00010219"/>
    </source>
</evidence>
<evidence type="ECO:0000256" key="9">
    <source>
        <dbReference type="ARBA" id="ARBA00051712"/>
    </source>
</evidence>
<proteinExistence type="inferred from homology"/>
<feature type="binding site" evidence="11">
    <location>
        <begin position="208"/>
        <end position="209"/>
    </location>
    <ligand>
        <name>substrate</name>
    </ligand>
</feature>
<feature type="binding site" evidence="11">
    <location>
        <position position="157"/>
    </location>
    <ligand>
        <name>substrate</name>
    </ligand>
</feature>
<gene>
    <name evidence="11" type="primary">dapF</name>
    <name evidence="13" type="ORF">CCS41_01325</name>
</gene>
<keyword evidence="14" id="KW-1185">Reference proteome</keyword>
<accession>A0A2U8I2W9</accession>
<dbReference type="FunFam" id="3.10.310.10:FF:000002">
    <property type="entry name" value="Diaminopimelate epimerase"/>
    <property type="match status" value="1"/>
</dbReference>
<evidence type="ECO:0000256" key="11">
    <source>
        <dbReference type="HAMAP-Rule" id="MF_00197"/>
    </source>
</evidence>
<keyword evidence="8 11" id="KW-0413">Isomerase</keyword>
<protein>
    <recommendedName>
        <fullName evidence="10 11">Diaminopimelate epimerase</fullName>
        <shortName evidence="11">DAP epimerase</shortName>
        <ecNumber evidence="4 11">5.1.1.7</ecNumber>
    </recommendedName>
    <alternativeName>
        <fullName evidence="11">PLP-independent amino acid racemase</fullName>
    </alternativeName>
</protein>
<dbReference type="PANTHER" id="PTHR31689">
    <property type="entry name" value="DIAMINOPIMELATE EPIMERASE, CHLOROPLASTIC"/>
    <property type="match status" value="1"/>
</dbReference>
<comment type="catalytic activity">
    <reaction evidence="9 11">
        <text>(2S,6S)-2,6-diaminopimelate = meso-2,6-diaminopimelate</text>
        <dbReference type="Rhea" id="RHEA:15393"/>
        <dbReference type="ChEBI" id="CHEBI:57609"/>
        <dbReference type="ChEBI" id="CHEBI:57791"/>
        <dbReference type="EC" id="5.1.1.7"/>
    </reaction>
</comment>
<feature type="site" description="Could be important to modulate the pK values of the two catalytic cysteine residues" evidence="11">
    <location>
        <position position="208"/>
    </location>
</feature>
<dbReference type="PROSITE" id="PS01326">
    <property type="entry name" value="DAP_EPIMERASE"/>
    <property type="match status" value="1"/>
</dbReference>
<comment type="pathway">
    <text evidence="2 11">Amino-acid biosynthesis; L-lysine biosynthesis via DAP pathway; DL-2,6-diaminopimelate from LL-2,6-diaminopimelate: step 1/1.</text>
</comment>
<evidence type="ECO:0000256" key="6">
    <source>
        <dbReference type="ARBA" id="ARBA00022605"/>
    </source>
</evidence>
<dbReference type="SUPFAM" id="SSF54506">
    <property type="entry name" value="Diaminopimelate epimerase-like"/>
    <property type="match status" value="1"/>
</dbReference>
<dbReference type="InterPro" id="IPR018510">
    <property type="entry name" value="DAP_epimerase_AS"/>
</dbReference>
<dbReference type="GO" id="GO:0008837">
    <property type="term" value="F:diaminopimelate epimerase activity"/>
    <property type="evidence" value="ECO:0007669"/>
    <property type="project" value="UniProtKB-UniRule"/>
</dbReference>
<feature type="binding site" evidence="11">
    <location>
        <begin position="74"/>
        <end position="75"/>
    </location>
    <ligand>
        <name>substrate</name>
    </ligand>
</feature>
<evidence type="ECO:0000313" key="14">
    <source>
        <dbReference type="Proteomes" id="UP000261875"/>
    </source>
</evidence>
<feature type="binding site" evidence="11">
    <location>
        <position position="190"/>
    </location>
    <ligand>
        <name>substrate</name>
    </ligand>
</feature>
<dbReference type="Pfam" id="PF01678">
    <property type="entry name" value="DAP_epimerase"/>
    <property type="match status" value="2"/>
</dbReference>
<dbReference type="Gene3D" id="3.10.310.10">
    <property type="entry name" value="Diaminopimelate Epimerase, Chain A, domain 1"/>
    <property type="match status" value="2"/>
</dbReference>
<dbReference type="Proteomes" id="UP000261875">
    <property type="component" value="Chromosome"/>
</dbReference>
<evidence type="ECO:0000256" key="4">
    <source>
        <dbReference type="ARBA" id="ARBA00013080"/>
    </source>
</evidence>